<dbReference type="Proteomes" id="UP000247790">
    <property type="component" value="Unassembled WGS sequence"/>
</dbReference>
<keyword evidence="4" id="KW-1185">Reference proteome</keyword>
<dbReference type="EMBL" id="CP054614">
    <property type="protein sequence ID" value="QKS57796.1"/>
    <property type="molecule type" value="Genomic_DNA"/>
</dbReference>
<evidence type="ECO:0000313" key="1">
    <source>
        <dbReference type="EMBL" id="PYE48776.1"/>
    </source>
</evidence>
<evidence type="ECO:0000313" key="2">
    <source>
        <dbReference type="EMBL" id="QKS57796.1"/>
    </source>
</evidence>
<dbReference type="EMBL" id="QJSW01000007">
    <property type="protein sequence ID" value="PYE48776.1"/>
    <property type="molecule type" value="Genomic_DNA"/>
</dbReference>
<name>A0A2V4WM61_PAEBA</name>
<evidence type="ECO:0000313" key="3">
    <source>
        <dbReference type="Proteomes" id="UP000247790"/>
    </source>
</evidence>
<dbReference type="AlphaFoldDB" id="A0A2V4WM61"/>
<dbReference type="Proteomes" id="UP000509327">
    <property type="component" value="Chromosome"/>
</dbReference>
<reference evidence="1 3" key="1">
    <citation type="submission" date="2018-06" db="EMBL/GenBank/DDBJ databases">
        <title>Genomic Encyclopedia of Type Strains, Phase III (KMG-III): the genomes of soil and plant-associated and newly described type strains.</title>
        <authorList>
            <person name="Whitman W."/>
        </authorList>
    </citation>
    <scope>NUCLEOTIDE SEQUENCE [LARGE SCALE GENOMIC DNA]</scope>
    <source>
        <strain evidence="1 3">CECT 7022</strain>
    </source>
</reference>
<reference evidence="2 4" key="2">
    <citation type="submission" date="2020-06" db="EMBL/GenBank/DDBJ databases">
        <title>Complete genome of Paenibacillus barcinonensis KACC11450.</title>
        <authorList>
            <person name="Kim M."/>
            <person name="Park Y.-J."/>
            <person name="Shin J.-H."/>
        </authorList>
    </citation>
    <scope>NUCLEOTIDE SEQUENCE [LARGE SCALE GENOMIC DNA]</scope>
    <source>
        <strain evidence="2 4">KACC11450</strain>
    </source>
</reference>
<organism evidence="1 3">
    <name type="scientific">Paenibacillus barcinonensis</name>
    <dbReference type="NCBI Taxonomy" id="198119"/>
    <lineage>
        <taxon>Bacteria</taxon>
        <taxon>Bacillati</taxon>
        <taxon>Bacillota</taxon>
        <taxon>Bacilli</taxon>
        <taxon>Bacillales</taxon>
        <taxon>Paenibacillaceae</taxon>
        <taxon>Paenibacillus</taxon>
    </lineage>
</organism>
<sequence>MGRLIKIHEIDEFYEVIKIPDGSINDEIMGNVAKLDEEAELEQFTRDILHDPNNTPHGPVEIADILTTLCVRGAKKNAAFVLKGKSYKKVTSRDVSHQFLKLRQLPDIGLIVFGAVGNIYDDAQRDFITTAMDIGCDYLIVDVNDWARLFIAYEKICAKDGLPYNEHGICTAGHQRDAGLKLEWETRDKARYTVVQQMDNSTAMAKRYSAIIRLDRHYPREIIRTIIQEATLKLKKSTYHKNERIKARWGNTIADVVWLYIAHDHEDVQTTNWVCRSSWIDSGLSAPYRPIALGGDETFEGIEIKWNDQYKPYKSFFENHFGSKEEVIESCESLIGEMLPYAHKAIEQFEKYHSGSIEQGEFVKCILSFKPEVNRLYLKAGDVPIPPSECKDFSEECQNIYATIDNMYLYAADSFDQGNEWLFTKSIKELEEQLQRLEFEKRKFR</sequence>
<dbReference type="OrthoDB" id="9816036at2"/>
<evidence type="ECO:0000313" key="4">
    <source>
        <dbReference type="Proteomes" id="UP000509327"/>
    </source>
</evidence>
<dbReference type="RefSeq" id="WP_110896942.1">
    <property type="nucleotide sequence ID" value="NZ_CP054614.1"/>
</dbReference>
<protein>
    <submittedName>
        <fullName evidence="1">Uncharacterized protein</fullName>
    </submittedName>
</protein>
<proteinExistence type="predicted"/>
<gene>
    <name evidence="1" type="ORF">DFQ00_10769</name>
    <name evidence="2" type="ORF">HUB98_16805</name>
</gene>
<accession>A0A2V4WM61</accession>